<dbReference type="EMBL" id="LNZH02000217">
    <property type="protein sequence ID" value="OCB83896.1"/>
    <property type="molecule type" value="Genomic_DNA"/>
</dbReference>
<dbReference type="OrthoDB" id="3258294at2759"/>
<dbReference type="AlphaFoldDB" id="A0A9Q5N2B9"/>
<evidence type="ECO:0000313" key="2">
    <source>
        <dbReference type="EMBL" id="OCB83896.1"/>
    </source>
</evidence>
<evidence type="ECO:0000313" key="3">
    <source>
        <dbReference type="Proteomes" id="UP000757232"/>
    </source>
</evidence>
<keyword evidence="1" id="KW-1133">Transmembrane helix</keyword>
<keyword evidence="3" id="KW-1185">Reference proteome</keyword>
<feature type="transmembrane region" description="Helical" evidence="1">
    <location>
        <begin position="12"/>
        <end position="32"/>
    </location>
</feature>
<name>A0A9Q5N2B9_SANBA</name>
<comment type="caution">
    <text evidence="2">The sequence shown here is derived from an EMBL/GenBank/DDBJ whole genome shotgun (WGS) entry which is preliminary data.</text>
</comment>
<gene>
    <name evidence="2" type="ORF">A7U60_g9102</name>
</gene>
<keyword evidence="1" id="KW-0812">Transmembrane</keyword>
<dbReference type="Proteomes" id="UP000757232">
    <property type="component" value="Unassembled WGS sequence"/>
</dbReference>
<proteinExistence type="predicted"/>
<feature type="transmembrane region" description="Helical" evidence="1">
    <location>
        <begin position="128"/>
        <end position="151"/>
    </location>
</feature>
<reference evidence="2" key="1">
    <citation type="submission" date="2016-06" db="EMBL/GenBank/DDBJ databases">
        <title>Draft Genome sequence of the fungus Inonotus baumii.</title>
        <authorList>
            <person name="Zhu H."/>
            <person name="Lin W."/>
        </authorList>
    </citation>
    <scope>NUCLEOTIDE SEQUENCE</scope>
    <source>
        <strain evidence="2">821</strain>
    </source>
</reference>
<feature type="transmembrane region" description="Helical" evidence="1">
    <location>
        <begin position="75"/>
        <end position="95"/>
    </location>
</feature>
<feature type="transmembrane region" description="Helical" evidence="1">
    <location>
        <begin position="44"/>
        <end position="63"/>
    </location>
</feature>
<sequence length="325" mass="36456">MGLGKILFFSIRYYTILAVIFDVAQIHSFSRFQPSLDTCVAMDATIRVVGAISLWTIEIIMQLRIYALYNCSKRVATFNAFLFLLSIGGFLWILIHNAQGRANVIHEAKQLPIPGCPVVHTGIEWAQWIPATVFEGVLFVFALLKSIHTFVTRKRGGIRTNGVLFSIIVHDNLLYFFGVSALLVLNNLMVVNVTKIPWFSYSPFHAALGIMTSRMLLHLHKVVVKGRLVYTGTRASSQYPETFNAYPMQIMSTTATVSWHVGANTMYLYCVFYVACFANYDGAEGSSDGIILPALQTMSPESRHVCRLRRRHRAGSSPMSSESRI</sequence>
<accession>A0A9Q5N2B9</accession>
<feature type="transmembrane region" description="Helical" evidence="1">
    <location>
        <begin position="163"/>
        <end position="186"/>
    </location>
</feature>
<organism evidence="2 3">
    <name type="scientific">Sanghuangporus baumii</name>
    <name type="common">Phellinus baumii</name>
    <dbReference type="NCBI Taxonomy" id="108892"/>
    <lineage>
        <taxon>Eukaryota</taxon>
        <taxon>Fungi</taxon>
        <taxon>Dikarya</taxon>
        <taxon>Basidiomycota</taxon>
        <taxon>Agaricomycotina</taxon>
        <taxon>Agaricomycetes</taxon>
        <taxon>Hymenochaetales</taxon>
        <taxon>Hymenochaetaceae</taxon>
        <taxon>Sanghuangporus</taxon>
    </lineage>
</organism>
<keyword evidence="1" id="KW-0472">Membrane</keyword>
<evidence type="ECO:0000256" key="1">
    <source>
        <dbReference type="SAM" id="Phobius"/>
    </source>
</evidence>
<protein>
    <submittedName>
        <fullName evidence="2">Uncharacterized protein</fullName>
    </submittedName>
</protein>